<dbReference type="PANTHER" id="PTHR36934:SF1">
    <property type="entry name" value="THIOESTERASE DOMAIN-CONTAINING PROTEIN"/>
    <property type="match status" value="1"/>
</dbReference>
<evidence type="ECO:0000313" key="5">
    <source>
        <dbReference type="Proteomes" id="UP000565711"/>
    </source>
</evidence>
<dbReference type="InterPro" id="IPR054485">
    <property type="entry name" value="FlK-like_dom"/>
</dbReference>
<gene>
    <name evidence="4" type="ORF">HGA08_27175</name>
</gene>
<dbReference type="Pfam" id="PF22636">
    <property type="entry name" value="FlK"/>
    <property type="match status" value="1"/>
</dbReference>
<proteinExistence type="predicted"/>
<dbReference type="SUPFAM" id="SSF54637">
    <property type="entry name" value="Thioesterase/thiol ester dehydrase-isomerase"/>
    <property type="match status" value="1"/>
</dbReference>
<organism evidence="4 5">
    <name type="scientific">Nocardia vermiculata</name>
    <dbReference type="NCBI Taxonomy" id="257274"/>
    <lineage>
        <taxon>Bacteria</taxon>
        <taxon>Bacillati</taxon>
        <taxon>Actinomycetota</taxon>
        <taxon>Actinomycetes</taxon>
        <taxon>Mycobacteriales</taxon>
        <taxon>Nocardiaceae</taxon>
        <taxon>Nocardia</taxon>
    </lineage>
</organism>
<evidence type="ECO:0000313" key="4">
    <source>
        <dbReference type="EMBL" id="NKY53883.1"/>
    </source>
</evidence>
<dbReference type="AlphaFoldDB" id="A0A846Y3R2"/>
<feature type="active site" evidence="1">
    <location>
        <position position="68"/>
    </location>
</feature>
<feature type="binding site" evidence="2">
    <location>
        <position position="112"/>
    </location>
    <ligand>
        <name>substrate</name>
    </ligand>
</feature>
<dbReference type="PIRSF" id="PIRSF014972">
    <property type="entry name" value="FlK"/>
    <property type="match status" value="1"/>
</dbReference>
<dbReference type="EMBL" id="JAAXOP010000021">
    <property type="protein sequence ID" value="NKY53883.1"/>
    <property type="molecule type" value="Genomic_DNA"/>
</dbReference>
<reference evidence="4 5" key="1">
    <citation type="submission" date="2020-04" db="EMBL/GenBank/DDBJ databases">
        <title>MicrobeNet Type strains.</title>
        <authorList>
            <person name="Nicholson A.C."/>
        </authorList>
    </citation>
    <scope>NUCLEOTIDE SEQUENCE [LARGE SCALE GENOMIC DNA]</scope>
    <source>
        <strain evidence="4 5">JCM 12354</strain>
    </source>
</reference>
<dbReference type="InterPro" id="IPR029069">
    <property type="entry name" value="HotDog_dom_sf"/>
</dbReference>
<evidence type="ECO:0000256" key="2">
    <source>
        <dbReference type="PIRSR" id="PIRSR014972-2"/>
    </source>
</evidence>
<dbReference type="InterPro" id="IPR025540">
    <property type="entry name" value="FlK"/>
</dbReference>
<dbReference type="CDD" id="cd03440">
    <property type="entry name" value="hot_dog"/>
    <property type="match status" value="1"/>
</dbReference>
<feature type="domain" description="Fluoroacetyl-CoA-specific thioesterase-like" evidence="3">
    <location>
        <begin position="15"/>
        <end position="117"/>
    </location>
</feature>
<dbReference type="Proteomes" id="UP000565711">
    <property type="component" value="Unassembled WGS sequence"/>
</dbReference>
<keyword evidence="5" id="KW-1185">Reference proteome</keyword>
<dbReference type="PANTHER" id="PTHR36934">
    <property type="entry name" value="BLR0278 PROTEIN"/>
    <property type="match status" value="1"/>
</dbReference>
<feature type="active site" evidence="1">
    <location>
        <position position="34"/>
    </location>
</feature>
<dbReference type="Gene3D" id="3.10.129.10">
    <property type="entry name" value="Hotdog Thioesterase"/>
    <property type="match status" value="1"/>
</dbReference>
<sequence length="127" mass="13385">MKLQPGLAAEFSVEVTAADTATAFGSGDVDVLATPRVVALAEHATLLAVRDKLHSGHTTVGIEVSLRHRRPSPPGTTLVVGARLVEIDGDRLTFRVVVHVGASLVADGTVRRAVVERKQFLARAAES</sequence>
<feature type="active site" evidence="1">
    <location>
        <position position="42"/>
    </location>
</feature>
<dbReference type="RefSeq" id="WP_067882048.1">
    <property type="nucleotide sequence ID" value="NZ_JAAXOP010000021.1"/>
</dbReference>
<accession>A0A846Y3R2</accession>
<evidence type="ECO:0000259" key="3">
    <source>
        <dbReference type="Pfam" id="PF22636"/>
    </source>
</evidence>
<comment type="caution">
    <text evidence="4">The sequence shown here is derived from an EMBL/GenBank/DDBJ whole genome shotgun (WGS) entry which is preliminary data.</text>
</comment>
<protein>
    <submittedName>
        <fullName evidence="4">Thioesterase</fullName>
    </submittedName>
</protein>
<feature type="binding site" evidence="2">
    <location>
        <position position="61"/>
    </location>
    <ligand>
        <name>CoA</name>
        <dbReference type="ChEBI" id="CHEBI:57287"/>
    </ligand>
</feature>
<evidence type="ECO:0000256" key="1">
    <source>
        <dbReference type="PIRSR" id="PIRSR014972-1"/>
    </source>
</evidence>
<feature type="binding site" evidence="2">
    <location>
        <position position="61"/>
    </location>
    <ligand>
        <name>substrate</name>
    </ligand>
</feature>
<name>A0A846Y3R2_9NOCA</name>